<keyword evidence="4" id="KW-1185">Reference proteome</keyword>
<dbReference type="SUPFAM" id="SSF109993">
    <property type="entry name" value="VPS9 domain"/>
    <property type="match status" value="1"/>
</dbReference>
<dbReference type="InterPro" id="IPR036770">
    <property type="entry name" value="Ankyrin_rpt-contain_sf"/>
</dbReference>
<dbReference type="InterPro" id="IPR003123">
    <property type="entry name" value="VPS9"/>
</dbReference>
<dbReference type="InterPro" id="IPR002110">
    <property type="entry name" value="Ankyrin_rpt"/>
</dbReference>
<dbReference type="PROSITE" id="PS51205">
    <property type="entry name" value="VPS9"/>
    <property type="match status" value="1"/>
</dbReference>
<dbReference type="SUPFAM" id="SSF48403">
    <property type="entry name" value="Ankyrin repeat"/>
    <property type="match status" value="1"/>
</dbReference>
<evidence type="ECO:0000313" key="3">
    <source>
        <dbReference type="EMBL" id="ANZ74691.1"/>
    </source>
</evidence>
<dbReference type="Gene3D" id="1.25.40.20">
    <property type="entry name" value="Ankyrin repeat-containing domain"/>
    <property type="match status" value="1"/>
</dbReference>
<evidence type="ECO:0000313" key="4">
    <source>
        <dbReference type="Proteomes" id="UP000094565"/>
    </source>
</evidence>
<dbReference type="GO" id="GO:0097422">
    <property type="term" value="C:tubular endosome"/>
    <property type="evidence" value="ECO:0007669"/>
    <property type="project" value="TreeGrafter"/>
</dbReference>
<dbReference type="PANTHER" id="PTHR24170:SF1">
    <property type="entry name" value="DOMAIN PROTEIN, PUTATIVE (AFU_ORTHOLOGUE AFUA_1G09870)-RELATED"/>
    <property type="match status" value="1"/>
</dbReference>
<dbReference type="Gene3D" id="1.20.1050.80">
    <property type="entry name" value="VPS9 domain"/>
    <property type="match status" value="1"/>
</dbReference>
<dbReference type="Proteomes" id="UP000094565">
    <property type="component" value="Chromosome 1"/>
</dbReference>
<sequence length="1138" mass="132532">MALSHLPLLLNPFLNALYNHPHPQKSKLNGVINYLATHNDSVALLVPSTVSLYSTIQSDSKLTYTDLCHNESFINSHIIDLNSMTNTGNHQVSCKSLNGKEVVIGSSGDYVITGNGFPYDTKIKIVNKELFTVFNEYMEFGMEFLVVFLEKPLVDYGKRESQLSLHKENLKDSSEKVDLVSILREFPLIFNKVSEEYRALFKDYKLSATNIAESVEEFNDLIQRGVHIFERLNQSDIDEILTKYPINLHECVFNYIESKLYPEEFPHFMKLLPTDPLNSLYSSLDSLSITQVGIPELEKNLSVYELNIVKASKKFSTLTLTDNSKDKCLVFIDTFQALSSNISIDADTLVGLLLMVIIRCKVPHLSVHLQYVKQFSFDFDTENDIGFLAYVISTFEGVLDYLNQHSTLNHLIALSQQNKTAWDLIKSSSVDINFDHHQFNDSSEDLRNATKLENLLKPWENEDRIPYDSFIWSRNSRGESLLAQAIISNNYQIFHCIIQFDRIFTMDDLIKDKTLGNSTLFSLALNTGNDNIIYELSSIFEQLEDEEKSLYLNITDFKERNIGHYLNCQFRLFSQFGLFIDWTARDINLQTPLFITLRSYDHPDYEELVIFVLEIVFQWYVFHGKTFSLNDHIDHKGNTLLHIITSGKGLQLILDRCININVNILNGERLTPLMLYVKYNRLENIKVLLNDKRVSLLKTDGTKYNLMALDYVKKNPVPKSTDAVIEHLLDSYFLERYQPFNVIDDKKFKFGVVRIKIGHNDKLFLFFKTIVVQNNKETVYSSTRTFDEFKLLIRCIKLNNPNSFLNYKIFDHFFDTQDEKFLTKFKCNIMFVKVNSVCSSMLLNDSTVVDDVLWKFLSSNESLDELRLNHVKHSMSTLQPEEIANIKMFCDYSKNELVAQEHILTKFFKMQVLVNIKSNEYTYLKANMLKFHDYEILQDLQQINDEIISQLRGGDNSFYIYQLYLLRMNTSQMISNIDELVNHSIKRWWEMFGLLMNLNDELLKFIKIAKSKSLDAKINEAIQLLNDRDFMACTLIEEIATKLLYSDSSPDDGEDWFLNNLIEKRRVERTYKLLEKLKTQKQKLLLLNTKIKQSHEELAVELNNYNIYKSKTIKFLFRQLSTEKLQFLHLSYATLLSR</sequence>
<evidence type="ECO:0000256" key="1">
    <source>
        <dbReference type="ARBA" id="ARBA00007428"/>
    </source>
</evidence>
<dbReference type="GO" id="GO:0030133">
    <property type="term" value="C:transport vesicle"/>
    <property type="evidence" value="ECO:0007669"/>
    <property type="project" value="TreeGrafter"/>
</dbReference>
<gene>
    <name evidence="3" type="primary">YML002W</name>
    <name evidence="3" type="ORF">ATY40_BA7500960</name>
</gene>
<reference evidence="3 4" key="1">
    <citation type="submission" date="2016-02" db="EMBL/GenBank/DDBJ databases">
        <title>Comparative genomic and transcriptomic foundation for Pichia pastoris.</title>
        <authorList>
            <person name="Love K.R."/>
            <person name="Shah K.A."/>
            <person name="Whittaker C.A."/>
            <person name="Wu J."/>
            <person name="Bartlett M.C."/>
            <person name="Ma D."/>
            <person name="Leeson R.L."/>
            <person name="Priest M."/>
            <person name="Young S.K."/>
            <person name="Love J.C."/>
        </authorList>
    </citation>
    <scope>NUCLEOTIDE SEQUENCE [LARGE SCALE GENOMIC DNA]</scope>
    <source>
        <strain evidence="3 4">ATCC 28485</strain>
    </source>
</reference>
<dbReference type="PANTHER" id="PTHR24170">
    <property type="entry name" value="ANKYRIN REPEAT DOMAIN-CONTAINING PROTEIN 27"/>
    <property type="match status" value="1"/>
</dbReference>
<name>A0A1B2J9K2_PICPA</name>
<dbReference type="EMBL" id="CP014584">
    <property type="protein sequence ID" value="ANZ74691.1"/>
    <property type="molecule type" value="Genomic_DNA"/>
</dbReference>
<protein>
    <submittedName>
        <fullName evidence="3">BA75_00960T0</fullName>
    </submittedName>
</protein>
<comment type="similarity">
    <text evidence="1">Belongs to the UPF0507 family.</text>
</comment>
<evidence type="ECO:0000259" key="2">
    <source>
        <dbReference type="PROSITE" id="PS51205"/>
    </source>
</evidence>
<dbReference type="GO" id="GO:0005886">
    <property type="term" value="C:plasma membrane"/>
    <property type="evidence" value="ECO:0007669"/>
    <property type="project" value="TreeGrafter"/>
</dbReference>
<dbReference type="Pfam" id="PF02204">
    <property type="entry name" value="VPS9"/>
    <property type="match status" value="1"/>
</dbReference>
<dbReference type="InterPro" id="IPR051248">
    <property type="entry name" value="UPF0507/Ank_repeat_27"/>
</dbReference>
<dbReference type="GO" id="GO:0045022">
    <property type="term" value="P:early endosome to late endosome transport"/>
    <property type="evidence" value="ECO:0007669"/>
    <property type="project" value="TreeGrafter"/>
</dbReference>
<accession>A0A1B2J9K2</accession>
<dbReference type="GO" id="GO:0005769">
    <property type="term" value="C:early endosome"/>
    <property type="evidence" value="ECO:0007669"/>
    <property type="project" value="TreeGrafter"/>
</dbReference>
<organism evidence="3 4">
    <name type="scientific">Komagataella pastoris</name>
    <name type="common">Yeast</name>
    <name type="synonym">Pichia pastoris</name>
    <dbReference type="NCBI Taxonomy" id="4922"/>
    <lineage>
        <taxon>Eukaryota</taxon>
        <taxon>Fungi</taxon>
        <taxon>Dikarya</taxon>
        <taxon>Ascomycota</taxon>
        <taxon>Saccharomycotina</taxon>
        <taxon>Pichiomycetes</taxon>
        <taxon>Pichiales</taxon>
        <taxon>Pichiaceae</taxon>
        <taxon>Komagataella</taxon>
    </lineage>
</organism>
<dbReference type="Pfam" id="PF13857">
    <property type="entry name" value="Ank_5"/>
    <property type="match status" value="1"/>
</dbReference>
<dbReference type="InterPro" id="IPR037191">
    <property type="entry name" value="VPS9_dom_sf"/>
</dbReference>
<dbReference type="AlphaFoldDB" id="A0A1B2J9K2"/>
<dbReference type="GO" id="GO:0005085">
    <property type="term" value="F:guanyl-nucleotide exchange factor activity"/>
    <property type="evidence" value="ECO:0007669"/>
    <property type="project" value="TreeGrafter"/>
</dbReference>
<feature type="domain" description="VPS9" evidence="2">
    <location>
        <begin position="271"/>
        <end position="411"/>
    </location>
</feature>
<dbReference type="GO" id="GO:0000149">
    <property type="term" value="F:SNARE binding"/>
    <property type="evidence" value="ECO:0007669"/>
    <property type="project" value="TreeGrafter"/>
</dbReference>
<dbReference type="GO" id="GO:0005770">
    <property type="term" value="C:late endosome"/>
    <property type="evidence" value="ECO:0007669"/>
    <property type="project" value="TreeGrafter"/>
</dbReference>
<proteinExistence type="inferred from homology"/>
<dbReference type="OrthoDB" id="7464126at2759"/>